<dbReference type="InterPro" id="IPR047057">
    <property type="entry name" value="MerR_fam"/>
</dbReference>
<keyword evidence="1" id="KW-0805">Transcription regulation</keyword>
<comment type="caution">
    <text evidence="6">The sequence shown here is derived from an EMBL/GenBank/DDBJ whole genome shotgun (WGS) entry which is preliminary data.</text>
</comment>
<evidence type="ECO:0000256" key="1">
    <source>
        <dbReference type="ARBA" id="ARBA00023015"/>
    </source>
</evidence>
<reference evidence="6" key="1">
    <citation type="submission" date="2019-04" db="EMBL/GenBank/DDBJ databases">
        <title>Evolution of Biomass-Degrading Anaerobic Consortia Revealed by Metagenomics.</title>
        <authorList>
            <person name="Peng X."/>
        </authorList>
    </citation>
    <scope>NUCLEOTIDE SEQUENCE</scope>
    <source>
        <strain evidence="6">SIG551</strain>
    </source>
</reference>
<name>A0A928Q5L9_9FIRM</name>
<evidence type="ECO:0000313" key="7">
    <source>
        <dbReference type="Proteomes" id="UP000754750"/>
    </source>
</evidence>
<keyword evidence="3" id="KW-0010">Activator</keyword>
<gene>
    <name evidence="6" type="ORF">E7512_10355</name>
</gene>
<dbReference type="Gene3D" id="1.10.1660.10">
    <property type="match status" value="1"/>
</dbReference>
<dbReference type="Proteomes" id="UP000754750">
    <property type="component" value="Unassembled WGS sequence"/>
</dbReference>
<dbReference type="Pfam" id="PF07739">
    <property type="entry name" value="TipAS"/>
    <property type="match status" value="1"/>
</dbReference>
<dbReference type="InterPro" id="IPR012925">
    <property type="entry name" value="TipAS_dom"/>
</dbReference>
<dbReference type="PANTHER" id="PTHR30204:SF90">
    <property type="entry name" value="HTH-TYPE TRANSCRIPTIONAL ACTIVATOR MTA"/>
    <property type="match status" value="1"/>
</dbReference>
<dbReference type="InterPro" id="IPR036244">
    <property type="entry name" value="TipA-like_antibiotic-bd"/>
</dbReference>
<dbReference type="InterPro" id="IPR009061">
    <property type="entry name" value="DNA-bd_dom_put_sf"/>
</dbReference>
<proteinExistence type="predicted"/>
<dbReference type="InterPro" id="IPR000551">
    <property type="entry name" value="MerR-type_HTH_dom"/>
</dbReference>
<protein>
    <submittedName>
        <fullName evidence="6">MerR family transcriptional regulator</fullName>
    </submittedName>
</protein>
<dbReference type="PANTHER" id="PTHR30204">
    <property type="entry name" value="REDOX-CYCLING DRUG-SENSING TRANSCRIPTIONAL ACTIVATOR SOXR"/>
    <property type="match status" value="1"/>
</dbReference>
<dbReference type="SUPFAM" id="SSF46955">
    <property type="entry name" value="Putative DNA-binding domain"/>
    <property type="match status" value="1"/>
</dbReference>
<feature type="domain" description="HTH merR-type" evidence="5">
    <location>
        <begin position="1"/>
        <end position="69"/>
    </location>
</feature>
<accession>A0A928Q5L9</accession>
<evidence type="ECO:0000256" key="3">
    <source>
        <dbReference type="ARBA" id="ARBA00023159"/>
    </source>
</evidence>
<dbReference type="CDD" id="cd01106">
    <property type="entry name" value="HTH_TipAL-Mta"/>
    <property type="match status" value="1"/>
</dbReference>
<sequence length="247" mass="28785">MNANEVAGLTGLSVRTLHHYDAIGLLCPRRNPENGYREYSEENLDRLQQILFFRECGFPLSVIRELLENPEFDREQAFQVQKAYLVHERRRIDTMLDTLLKTHKTWKGEITMTPKEKFEGFDFSKNPYEEEARRRWGDETVQKSSSTLSALGKEEQEKIARQMENIFCTLAQCRQLPPDSPEVLEKVGEFYHFLNDNFGHHYSPEAFTGLGQMYVDDPRFTENIDQYGEGLSAFLAQAMKHYADTLN</sequence>
<keyword evidence="2" id="KW-0238">DNA-binding</keyword>
<dbReference type="Gene3D" id="1.10.490.50">
    <property type="entry name" value="Antibiotic binding domain of TipA-like multidrug resistance regulators"/>
    <property type="match status" value="1"/>
</dbReference>
<evidence type="ECO:0000313" key="6">
    <source>
        <dbReference type="EMBL" id="MBE6833957.1"/>
    </source>
</evidence>
<dbReference type="AlphaFoldDB" id="A0A928Q5L9"/>
<dbReference type="SUPFAM" id="SSF89082">
    <property type="entry name" value="Antibiotic binding domain of TipA-like multidrug resistance regulators"/>
    <property type="match status" value="1"/>
</dbReference>
<dbReference type="GO" id="GO:0003700">
    <property type="term" value="F:DNA-binding transcription factor activity"/>
    <property type="evidence" value="ECO:0007669"/>
    <property type="project" value="InterPro"/>
</dbReference>
<evidence type="ECO:0000259" key="5">
    <source>
        <dbReference type="PROSITE" id="PS50937"/>
    </source>
</evidence>
<dbReference type="PROSITE" id="PS50937">
    <property type="entry name" value="HTH_MERR_2"/>
    <property type="match status" value="1"/>
</dbReference>
<keyword evidence="4" id="KW-0804">Transcription</keyword>
<dbReference type="SMART" id="SM00422">
    <property type="entry name" value="HTH_MERR"/>
    <property type="match status" value="1"/>
</dbReference>
<evidence type="ECO:0000256" key="4">
    <source>
        <dbReference type="ARBA" id="ARBA00023163"/>
    </source>
</evidence>
<dbReference type="GO" id="GO:0003677">
    <property type="term" value="F:DNA binding"/>
    <property type="evidence" value="ECO:0007669"/>
    <property type="project" value="UniProtKB-KW"/>
</dbReference>
<dbReference type="Pfam" id="PF13411">
    <property type="entry name" value="MerR_1"/>
    <property type="match status" value="1"/>
</dbReference>
<organism evidence="6 7">
    <name type="scientific">Faecalispora sporosphaeroides</name>
    <dbReference type="NCBI Taxonomy" id="1549"/>
    <lineage>
        <taxon>Bacteria</taxon>
        <taxon>Bacillati</taxon>
        <taxon>Bacillota</taxon>
        <taxon>Clostridia</taxon>
        <taxon>Eubacteriales</taxon>
        <taxon>Oscillospiraceae</taxon>
        <taxon>Faecalispora</taxon>
    </lineage>
</organism>
<dbReference type="RefSeq" id="WP_326840610.1">
    <property type="nucleotide sequence ID" value="NZ_SVNY01000005.1"/>
</dbReference>
<dbReference type="EMBL" id="SVNY01000005">
    <property type="protein sequence ID" value="MBE6833957.1"/>
    <property type="molecule type" value="Genomic_DNA"/>
</dbReference>
<evidence type="ECO:0000256" key="2">
    <source>
        <dbReference type="ARBA" id="ARBA00023125"/>
    </source>
</evidence>